<dbReference type="AlphaFoldDB" id="A0AAD8XEJ4"/>
<organism evidence="1 2">
    <name type="scientific">Glomerella acutata</name>
    <name type="common">Colletotrichum acutatum</name>
    <dbReference type="NCBI Taxonomy" id="27357"/>
    <lineage>
        <taxon>Eukaryota</taxon>
        <taxon>Fungi</taxon>
        <taxon>Dikarya</taxon>
        <taxon>Ascomycota</taxon>
        <taxon>Pezizomycotina</taxon>
        <taxon>Sordariomycetes</taxon>
        <taxon>Hypocreomycetidae</taxon>
        <taxon>Glomerellales</taxon>
        <taxon>Glomerellaceae</taxon>
        <taxon>Colletotrichum</taxon>
        <taxon>Colletotrichum acutatum species complex</taxon>
    </lineage>
</organism>
<dbReference type="RefSeq" id="XP_060364402.1">
    <property type="nucleotide sequence ID" value="XM_060508379.1"/>
</dbReference>
<dbReference type="Proteomes" id="UP001244207">
    <property type="component" value="Unassembled WGS sequence"/>
</dbReference>
<keyword evidence="2" id="KW-1185">Reference proteome</keyword>
<comment type="caution">
    <text evidence="1">The sequence shown here is derived from an EMBL/GenBank/DDBJ whole genome shotgun (WGS) entry which is preliminary data.</text>
</comment>
<reference evidence="1" key="1">
    <citation type="submission" date="2021-12" db="EMBL/GenBank/DDBJ databases">
        <title>Comparative genomics, transcriptomics and evolutionary studies reveal genomic signatures of adaptation to plant cell wall in hemibiotrophic fungi.</title>
        <authorList>
            <consortium name="DOE Joint Genome Institute"/>
            <person name="Baroncelli R."/>
            <person name="Diaz J.F."/>
            <person name="Benocci T."/>
            <person name="Peng M."/>
            <person name="Battaglia E."/>
            <person name="Haridas S."/>
            <person name="Andreopoulos W."/>
            <person name="Labutti K."/>
            <person name="Pangilinan J."/>
            <person name="Floch G.L."/>
            <person name="Makela M.R."/>
            <person name="Henrissat B."/>
            <person name="Grigoriev I.V."/>
            <person name="Crouch J.A."/>
            <person name="De Vries R.P."/>
            <person name="Sukno S.A."/>
            <person name="Thon M.R."/>
        </authorList>
    </citation>
    <scope>NUCLEOTIDE SEQUENCE</scope>
    <source>
        <strain evidence="1">CBS 112980</strain>
    </source>
</reference>
<sequence>MVTPSPTTMHPFLVLGEGSIDSLHHFSPPTSDFQLSLLQHPSSGILALWHLASTDSTPTSTSHIPRSSFLIPRSPLPSVHLEV</sequence>
<dbReference type="EMBL" id="JAHMHS010000053">
    <property type="protein sequence ID" value="KAK1724347.1"/>
    <property type="molecule type" value="Genomic_DNA"/>
</dbReference>
<proteinExistence type="predicted"/>
<gene>
    <name evidence="1" type="ORF">BDZ83DRAFT_623375</name>
</gene>
<dbReference type="GeneID" id="85392278"/>
<evidence type="ECO:0000313" key="2">
    <source>
        <dbReference type="Proteomes" id="UP001244207"/>
    </source>
</evidence>
<protein>
    <submittedName>
        <fullName evidence="1">Uncharacterized protein</fullName>
    </submittedName>
</protein>
<accession>A0AAD8XEJ4</accession>
<evidence type="ECO:0000313" key="1">
    <source>
        <dbReference type="EMBL" id="KAK1724347.1"/>
    </source>
</evidence>
<name>A0AAD8XEJ4_GLOAC</name>